<evidence type="ECO:0000256" key="3">
    <source>
        <dbReference type="ARBA" id="ARBA00023125"/>
    </source>
</evidence>
<dbReference type="PANTHER" id="PTHR30204:SF69">
    <property type="entry name" value="MERR-FAMILY TRANSCRIPTIONAL REGULATOR"/>
    <property type="match status" value="1"/>
</dbReference>
<keyword evidence="1" id="KW-0678">Repressor</keyword>
<dbReference type="Pfam" id="PF13411">
    <property type="entry name" value="MerR_1"/>
    <property type="match status" value="1"/>
</dbReference>
<dbReference type="RefSeq" id="WP_352232238.1">
    <property type="nucleotide sequence ID" value="NZ_JAPVRC010000004.1"/>
</dbReference>
<dbReference type="EMBL" id="JBHTBY010000011">
    <property type="protein sequence ID" value="MFC7321931.1"/>
    <property type="molecule type" value="Genomic_DNA"/>
</dbReference>
<dbReference type="InterPro" id="IPR009061">
    <property type="entry name" value="DNA-bd_dom_put_sf"/>
</dbReference>
<dbReference type="Proteomes" id="UP001596494">
    <property type="component" value="Unassembled WGS sequence"/>
</dbReference>
<feature type="domain" description="HTH merR-type" evidence="6">
    <location>
        <begin position="1"/>
        <end position="65"/>
    </location>
</feature>
<accession>A0ABW2K7D2</accession>
<evidence type="ECO:0000256" key="4">
    <source>
        <dbReference type="ARBA" id="ARBA00023163"/>
    </source>
</evidence>
<keyword evidence="8" id="KW-1185">Reference proteome</keyword>
<evidence type="ECO:0000256" key="1">
    <source>
        <dbReference type="ARBA" id="ARBA00022491"/>
    </source>
</evidence>
<evidence type="ECO:0000259" key="6">
    <source>
        <dbReference type="PROSITE" id="PS50937"/>
    </source>
</evidence>
<feature type="coiled-coil region" evidence="5">
    <location>
        <begin position="73"/>
        <end position="100"/>
    </location>
</feature>
<dbReference type="PANTHER" id="PTHR30204">
    <property type="entry name" value="REDOX-CYCLING DRUG-SENSING TRANSCRIPTIONAL ACTIVATOR SOXR"/>
    <property type="match status" value="1"/>
</dbReference>
<evidence type="ECO:0000256" key="5">
    <source>
        <dbReference type="SAM" id="Coils"/>
    </source>
</evidence>
<evidence type="ECO:0000313" key="8">
    <source>
        <dbReference type="Proteomes" id="UP001596494"/>
    </source>
</evidence>
<evidence type="ECO:0000256" key="2">
    <source>
        <dbReference type="ARBA" id="ARBA00023015"/>
    </source>
</evidence>
<keyword evidence="2" id="KW-0805">Transcription regulation</keyword>
<dbReference type="PROSITE" id="PS50937">
    <property type="entry name" value="HTH_MERR_2"/>
    <property type="match status" value="1"/>
</dbReference>
<evidence type="ECO:0000313" key="7">
    <source>
        <dbReference type="EMBL" id="MFC7321931.1"/>
    </source>
</evidence>
<dbReference type="Gene3D" id="1.10.1660.10">
    <property type="match status" value="1"/>
</dbReference>
<keyword evidence="3" id="KW-0238">DNA-binding</keyword>
<organism evidence="7 8">
    <name type="scientific">Halobacillus campisalis</name>
    <dbReference type="NCBI Taxonomy" id="435909"/>
    <lineage>
        <taxon>Bacteria</taxon>
        <taxon>Bacillati</taxon>
        <taxon>Bacillota</taxon>
        <taxon>Bacilli</taxon>
        <taxon>Bacillales</taxon>
        <taxon>Bacillaceae</taxon>
        <taxon>Halobacillus</taxon>
    </lineage>
</organism>
<dbReference type="SMART" id="SM00422">
    <property type="entry name" value="HTH_MERR"/>
    <property type="match status" value="1"/>
</dbReference>
<protein>
    <submittedName>
        <fullName evidence="7">MerR family transcriptional regulator</fullName>
    </submittedName>
</protein>
<sequence>MSEVAYHYDVTARTIRYYEELGLISPMRKNGQRVFTQKEMTRLRLISRGKKYGFQLDEIKEMIQLFDQDPSGIKQLESVIQRAQRKMDEVEARIEELQLLKTEMKSWIFNFNEESEKRKKGRLMPFID</sequence>
<name>A0ABW2K7D2_9BACI</name>
<dbReference type="InterPro" id="IPR047057">
    <property type="entry name" value="MerR_fam"/>
</dbReference>
<keyword evidence="5" id="KW-0175">Coiled coil</keyword>
<dbReference type="InterPro" id="IPR000551">
    <property type="entry name" value="MerR-type_HTH_dom"/>
</dbReference>
<dbReference type="SUPFAM" id="SSF46955">
    <property type="entry name" value="Putative DNA-binding domain"/>
    <property type="match status" value="1"/>
</dbReference>
<reference evidence="8" key="1">
    <citation type="journal article" date="2019" name="Int. J. Syst. Evol. Microbiol.">
        <title>The Global Catalogue of Microorganisms (GCM) 10K type strain sequencing project: providing services to taxonomists for standard genome sequencing and annotation.</title>
        <authorList>
            <consortium name="The Broad Institute Genomics Platform"/>
            <consortium name="The Broad Institute Genome Sequencing Center for Infectious Disease"/>
            <person name="Wu L."/>
            <person name="Ma J."/>
        </authorList>
    </citation>
    <scope>NUCLEOTIDE SEQUENCE [LARGE SCALE GENOMIC DNA]</scope>
    <source>
        <strain evidence="8">CCUG 73951</strain>
    </source>
</reference>
<keyword evidence="4" id="KW-0804">Transcription</keyword>
<gene>
    <name evidence="7" type="ORF">ACFQMN_13670</name>
</gene>
<proteinExistence type="predicted"/>
<comment type="caution">
    <text evidence="7">The sequence shown here is derived from an EMBL/GenBank/DDBJ whole genome shotgun (WGS) entry which is preliminary data.</text>
</comment>